<sequence>MPEVIAVETDESYLGSAFLAMDLVPGRIPADEAPQYCVAGWLFEAAPDRQRELYNNFHDTLADINRIGATTGADLSFLHRPQGEGPAGELAWWSSYLDWATDGLPPTEMVEALAWLHRNRPDPEPPATLVWGDARFGNVIFDDAFRVRAVLDWEMATAGPAEVDLGWSFAVRRSIQRGNGLPLDRELPGFPDRAATIHRYARRLGRPIQALGWYEVFAMVRMGAVLKALAGLLHQRGITDHIVHTIPPLQDWIYDLMEAAP</sequence>
<name>A0ABN6BAL8_9MYCO</name>
<proteinExistence type="predicted"/>
<geneLocation type="plasmid" evidence="2 3">
    <name>pJCM12687</name>
</geneLocation>
<dbReference type="RefSeq" id="WP_232080397.1">
    <property type="nucleotide sequence ID" value="NZ_AP022607.1"/>
</dbReference>
<dbReference type="PANTHER" id="PTHR21310:SF40">
    <property type="entry name" value="AMINOGLYCOSIDE PHOSPHOTRANSFERASE DOMAIN-CONTAINING PROTEIN-RELATED"/>
    <property type="match status" value="1"/>
</dbReference>
<dbReference type="InterPro" id="IPR002575">
    <property type="entry name" value="Aminoglycoside_PTrfase"/>
</dbReference>
<keyword evidence="3" id="KW-1185">Reference proteome</keyword>
<dbReference type="PANTHER" id="PTHR21310">
    <property type="entry name" value="AMINOGLYCOSIDE PHOSPHOTRANSFERASE-RELATED-RELATED"/>
    <property type="match status" value="1"/>
</dbReference>
<dbReference type="InterPro" id="IPR041726">
    <property type="entry name" value="ACAD10_11_N"/>
</dbReference>
<dbReference type="EMBL" id="AP022607">
    <property type="protein sequence ID" value="BBZ14814.1"/>
    <property type="molecule type" value="Genomic_DNA"/>
</dbReference>
<dbReference type="Pfam" id="PF01636">
    <property type="entry name" value="APH"/>
    <property type="match status" value="1"/>
</dbReference>
<evidence type="ECO:0000259" key="1">
    <source>
        <dbReference type="Pfam" id="PF01636"/>
    </source>
</evidence>
<protein>
    <recommendedName>
        <fullName evidence="1">Aminoglycoside phosphotransferase domain-containing protein</fullName>
    </recommendedName>
</protein>
<keyword evidence="2" id="KW-0614">Plasmid</keyword>
<evidence type="ECO:0000313" key="3">
    <source>
        <dbReference type="Proteomes" id="UP000467379"/>
    </source>
</evidence>
<dbReference type="SUPFAM" id="SSF56112">
    <property type="entry name" value="Protein kinase-like (PK-like)"/>
    <property type="match status" value="1"/>
</dbReference>
<gene>
    <name evidence="2" type="ORF">MBRA_50090</name>
</gene>
<dbReference type="Proteomes" id="UP000467379">
    <property type="component" value="Plasmid pJCM12687"/>
</dbReference>
<dbReference type="CDD" id="cd05154">
    <property type="entry name" value="ACAD10_11_N-like"/>
    <property type="match status" value="1"/>
</dbReference>
<dbReference type="Gene3D" id="3.90.1200.10">
    <property type="match status" value="1"/>
</dbReference>
<reference evidence="2 3" key="1">
    <citation type="journal article" date="2019" name="Emerg. Microbes Infect.">
        <title>Comprehensive subspecies identification of 175 nontuberculous mycobacteria species based on 7547 genomic profiles.</title>
        <authorList>
            <person name="Matsumoto Y."/>
            <person name="Kinjo T."/>
            <person name="Motooka D."/>
            <person name="Nabeya D."/>
            <person name="Jung N."/>
            <person name="Uechi K."/>
            <person name="Horii T."/>
            <person name="Iida T."/>
            <person name="Fujita J."/>
            <person name="Nakamura S."/>
        </authorList>
    </citation>
    <scope>NUCLEOTIDE SEQUENCE [LARGE SCALE GENOMIC DNA]</scope>
    <source>
        <strain evidence="2 3">JCM 12687</strain>
        <plasmid evidence="2">pJCM12687</plasmid>
    </source>
</reference>
<dbReference type="InterPro" id="IPR011009">
    <property type="entry name" value="Kinase-like_dom_sf"/>
</dbReference>
<feature type="domain" description="Aminoglycoside phosphotransferase" evidence="1">
    <location>
        <begin position="2"/>
        <end position="172"/>
    </location>
</feature>
<evidence type="ECO:0000313" key="2">
    <source>
        <dbReference type="EMBL" id="BBZ14814.1"/>
    </source>
</evidence>
<organism evidence="2 3">
    <name type="scientific">Mycobacterium branderi</name>
    <dbReference type="NCBI Taxonomy" id="43348"/>
    <lineage>
        <taxon>Bacteria</taxon>
        <taxon>Bacillati</taxon>
        <taxon>Actinomycetota</taxon>
        <taxon>Actinomycetes</taxon>
        <taxon>Mycobacteriales</taxon>
        <taxon>Mycobacteriaceae</taxon>
        <taxon>Mycobacterium</taxon>
    </lineage>
</organism>
<accession>A0ABN6BAL8</accession>
<dbReference type="InterPro" id="IPR051678">
    <property type="entry name" value="AGP_Transferase"/>
</dbReference>